<feature type="transmembrane region" description="Helical" evidence="1">
    <location>
        <begin position="69"/>
        <end position="88"/>
    </location>
</feature>
<dbReference type="Proteomes" id="UP001597197">
    <property type="component" value="Unassembled WGS sequence"/>
</dbReference>
<evidence type="ECO:0000313" key="2">
    <source>
        <dbReference type="EMBL" id="MFD1874596.1"/>
    </source>
</evidence>
<dbReference type="PANTHER" id="PTHR33876:SF4">
    <property type="entry name" value="CHLOROPLAST PROTEIN FOR GROWTH AND FERTILITY 2"/>
    <property type="match status" value="1"/>
</dbReference>
<feature type="transmembrane region" description="Helical" evidence="1">
    <location>
        <begin position="175"/>
        <end position="196"/>
    </location>
</feature>
<sequence length="201" mass="21516">MQPIIPILFAAVVGMGHAFEPDHLLAVSTLVTRHDRLGPALRDGLFWGLGHTTMLVLFGSIIIFSRATWLHSGYFEVAVGVMLIGLGISRLLDKNSYQSFQLPKQRAGFAYTVGLVHGLAGSGALVLAVLSAIPQPAWAVAYILLFGLGSVLGMLVAVGLMRVPFTLRMQLGRRLRAGAVVLSSALSVGYGGWMIYSNLLI</sequence>
<reference evidence="3" key="1">
    <citation type="journal article" date="2019" name="Int. J. Syst. Evol. Microbiol.">
        <title>The Global Catalogue of Microorganisms (GCM) 10K type strain sequencing project: providing services to taxonomists for standard genome sequencing and annotation.</title>
        <authorList>
            <consortium name="The Broad Institute Genomics Platform"/>
            <consortium name="The Broad Institute Genome Sequencing Center for Infectious Disease"/>
            <person name="Wu L."/>
            <person name="Ma J."/>
        </authorList>
    </citation>
    <scope>NUCLEOTIDE SEQUENCE [LARGE SCALE GENOMIC DNA]</scope>
    <source>
        <strain evidence="3">CGMCC 1.15795</strain>
    </source>
</reference>
<dbReference type="RefSeq" id="WP_382316537.1">
    <property type="nucleotide sequence ID" value="NZ_JBHUFD010000018.1"/>
</dbReference>
<comment type="caution">
    <text evidence="2">The sequence shown here is derived from an EMBL/GenBank/DDBJ whole genome shotgun (WGS) entry which is preliminary data.</text>
</comment>
<gene>
    <name evidence="2" type="ORF">ACFSDX_19320</name>
</gene>
<organism evidence="2 3">
    <name type="scientific">Hymenobacter bucti</name>
    <dbReference type="NCBI Taxonomy" id="1844114"/>
    <lineage>
        <taxon>Bacteria</taxon>
        <taxon>Pseudomonadati</taxon>
        <taxon>Bacteroidota</taxon>
        <taxon>Cytophagia</taxon>
        <taxon>Cytophagales</taxon>
        <taxon>Hymenobacteraceae</taxon>
        <taxon>Hymenobacter</taxon>
    </lineage>
</organism>
<keyword evidence="1" id="KW-1133">Transmembrane helix</keyword>
<accession>A0ABW4QZ12</accession>
<dbReference type="EMBL" id="JBHUFD010000018">
    <property type="protein sequence ID" value="MFD1874596.1"/>
    <property type="molecule type" value="Genomic_DNA"/>
</dbReference>
<dbReference type="InterPro" id="IPR052776">
    <property type="entry name" value="Chloro_ReproSupport/MetalTrans"/>
</dbReference>
<dbReference type="PANTHER" id="PTHR33876">
    <property type="entry name" value="UNNAMED PRODUCT"/>
    <property type="match status" value="1"/>
</dbReference>
<evidence type="ECO:0000313" key="3">
    <source>
        <dbReference type="Proteomes" id="UP001597197"/>
    </source>
</evidence>
<feature type="transmembrane region" description="Helical" evidence="1">
    <location>
        <begin position="44"/>
        <end position="63"/>
    </location>
</feature>
<feature type="transmembrane region" description="Helical" evidence="1">
    <location>
        <begin position="109"/>
        <end position="133"/>
    </location>
</feature>
<keyword evidence="3" id="KW-1185">Reference proteome</keyword>
<name>A0ABW4QZ12_9BACT</name>
<proteinExistence type="predicted"/>
<protein>
    <submittedName>
        <fullName evidence="2">Urease accessory protein</fullName>
    </submittedName>
</protein>
<evidence type="ECO:0000256" key="1">
    <source>
        <dbReference type="SAM" id="Phobius"/>
    </source>
</evidence>
<keyword evidence="1" id="KW-0472">Membrane</keyword>
<feature type="transmembrane region" description="Helical" evidence="1">
    <location>
        <begin position="139"/>
        <end position="163"/>
    </location>
</feature>
<keyword evidence="1" id="KW-0812">Transmembrane</keyword>